<dbReference type="SMART" id="SM00320">
    <property type="entry name" value="WD40"/>
    <property type="match status" value="2"/>
</dbReference>
<dbReference type="Proteomes" id="UP001318040">
    <property type="component" value="Unplaced"/>
</dbReference>
<proteinExistence type="predicted"/>
<feature type="region of interest" description="Disordered" evidence="4">
    <location>
        <begin position="208"/>
        <end position="260"/>
    </location>
</feature>
<dbReference type="Gene3D" id="2.130.10.10">
    <property type="entry name" value="YVTN repeat-like/Quinoprotein amine dehydrogenase"/>
    <property type="match status" value="1"/>
</dbReference>
<dbReference type="AlphaFoldDB" id="A0AAJ7SM13"/>
<feature type="compositionally biased region" description="Low complexity" evidence="4">
    <location>
        <begin position="232"/>
        <end position="248"/>
    </location>
</feature>
<feature type="compositionally biased region" description="Polar residues" evidence="4">
    <location>
        <begin position="249"/>
        <end position="260"/>
    </location>
</feature>
<dbReference type="GO" id="GO:0005737">
    <property type="term" value="C:cytoplasm"/>
    <property type="evidence" value="ECO:0007669"/>
    <property type="project" value="TreeGrafter"/>
</dbReference>
<evidence type="ECO:0000256" key="2">
    <source>
        <dbReference type="ARBA" id="ARBA00022737"/>
    </source>
</evidence>
<dbReference type="InterPro" id="IPR036322">
    <property type="entry name" value="WD40_repeat_dom_sf"/>
</dbReference>
<dbReference type="KEGG" id="pmrn:116938072"/>
<keyword evidence="5" id="KW-1185">Reference proteome</keyword>
<keyword evidence="1 3" id="KW-0853">WD repeat</keyword>
<evidence type="ECO:0000256" key="3">
    <source>
        <dbReference type="PROSITE-ProRule" id="PRU00221"/>
    </source>
</evidence>
<evidence type="ECO:0000256" key="1">
    <source>
        <dbReference type="ARBA" id="ARBA00022574"/>
    </source>
</evidence>
<feature type="compositionally biased region" description="Acidic residues" evidence="4">
    <location>
        <begin position="12"/>
        <end position="32"/>
    </location>
</feature>
<gene>
    <name evidence="6" type="primary">LOC116938072</name>
</gene>
<evidence type="ECO:0000256" key="4">
    <source>
        <dbReference type="SAM" id="MobiDB-lite"/>
    </source>
</evidence>
<dbReference type="Pfam" id="PF00400">
    <property type="entry name" value="WD40"/>
    <property type="match status" value="2"/>
</dbReference>
<accession>A0AAJ7SM13</accession>
<dbReference type="InterPro" id="IPR045151">
    <property type="entry name" value="DCAF8"/>
</dbReference>
<protein>
    <submittedName>
        <fullName evidence="6">DDB1- and CUL4-associated factor 8-like</fullName>
    </submittedName>
</protein>
<feature type="compositionally biased region" description="Basic and acidic residues" evidence="4">
    <location>
        <begin position="1"/>
        <end position="11"/>
    </location>
</feature>
<dbReference type="RefSeq" id="XP_032801136.1">
    <property type="nucleotide sequence ID" value="XM_032945245.1"/>
</dbReference>
<dbReference type="PROSITE" id="PS50294">
    <property type="entry name" value="WD_REPEATS_REGION"/>
    <property type="match status" value="1"/>
</dbReference>
<sequence>MADRESQRGDGDVDDEVDEQEVDEVDEVDEVEEVGRVGKSSSSSDSSSAASTNEEAALEVWLTSDTSPTTPPLWLAPVALGALRCGASTPLAFALGARGSRTLVRRLRLQQSLQRHHGCVNTLHFNESGTLLASSGDDLSVVLWNWATANVMVKFESGHRSNVFQAKFLPQSGDSTLVSSSRDGQVRVSSLTTPARGGVVTRRVAQHRGAAHKVSQSLTHSVTHSDSHSDTHSVTQSVSHSLTQSLTQPDHSSQGRCGDS</sequence>
<name>A0AAJ7SM13_PETMA</name>
<keyword evidence="2" id="KW-0677">Repeat</keyword>
<evidence type="ECO:0000313" key="5">
    <source>
        <dbReference type="Proteomes" id="UP001318040"/>
    </source>
</evidence>
<dbReference type="InterPro" id="IPR015943">
    <property type="entry name" value="WD40/YVTN_repeat-like_dom_sf"/>
</dbReference>
<organism evidence="5 6">
    <name type="scientific">Petromyzon marinus</name>
    <name type="common">Sea lamprey</name>
    <dbReference type="NCBI Taxonomy" id="7757"/>
    <lineage>
        <taxon>Eukaryota</taxon>
        <taxon>Metazoa</taxon>
        <taxon>Chordata</taxon>
        <taxon>Craniata</taxon>
        <taxon>Vertebrata</taxon>
        <taxon>Cyclostomata</taxon>
        <taxon>Hyperoartia</taxon>
        <taxon>Petromyzontiformes</taxon>
        <taxon>Petromyzontidae</taxon>
        <taxon>Petromyzon</taxon>
    </lineage>
</organism>
<dbReference type="PANTHER" id="PTHR15574:SF21">
    <property type="entry name" value="DDB1- AND CUL4-ASSOCIATED FACTOR 8"/>
    <property type="match status" value="1"/>
</dbReference>
<dbReference type="PROSITE" id="PS50082">
    <property type="entry name" value="WD_REPEATS_2"/>
    <property type="match status" value="1"/>
</dbReference>
<dbReference type="SUPFAM" id="SSF50978">
    <property type="entry name" value="WD40 repeat-like"/>
    <property type="match status" value="1"/>
</dbReference>
<feature type="repeat" description="WD" evidence="3">
    <location>
        <begin position="113"/>
        <end position="154"/>
    </location>
</feature>
<evidence type="ECO:0000313" key="6">
    <source>
        <dbReference type="RefSeq" id="XP_032801136.1"/>
    </source>
</evidence>
<dbReference type="GO" id="GO:0080008">
    <property type="term" value="C:Cul4-RING E3 ubiquitin ligase complex"/>
    <property type="evidence" value="ECO:0007669"/>
    <property type="project" value="TreeGrafter"/>
</dbReference>
<feature type="region of interest" description="Disordered" evidence="4">
    <location>
        <begin position="1"/>
        <end position="52"/>
    </location>
</feature>
<feature type="compositionally biased region" description="Low complexity" evidence="4">
    <location>
        <begin position="37"/>
        <end position="51"/>
    </location>
</feature>
<dbReference type="PANTHER" id="PTHR15574">
    <property type="entry name" value="WD REPEAT DOMAIN-CONTAINING FAMILY"/>
    <property type="match status" value="1"/>
</dbReference>
<reference evidence="6" key="1">
    <citation type="submission" date="2025-08" db="UniProtKB">
        <authorList>
            <consortium name="RefSeq"/>
        </authorList>
    </citation>
    <scope>IDENTIFICATION</scope>
    <source>
        <tissue evidence="6">Sperm</tissue>
    </source>
</reference>
<dbReference type="InterPro" id="IPR001680">
    <property type="entry name" value="WD40_rpt"/>
</dbReference>